<feature type="region of interest" description="Disordered" evidence="1">
    <location>
        <begin position="1065"/>
        <end position="1167"/>
    </location>
</feature>
<gene>
    <name evidence="3" type="ORF">BDA99DRAFT_539081</name>
</gene>
<feature type="compositionally biased region" description="Polar residues" evidence="1">
    <location>
        <begin position="1130"/>
        <end position="1167"/>
    </location>
</feature>
<evidence type="ECO:0008006" key="5">
    <source>
        <dbReference type="Google" id="ProtNLM"/>
    </source>
</evidence>
<dbReference type="EMBL" id="JAIXMP010000019">
    <property type="protein sequence ID" value="KAI9258064.1"/>
    <property type="molecule type" value="Genomic_DNA"/>
</dbReference>
<protein>
    <recommendedName>
        <fullName evidence="5">Galactose oxidase</fullName>
    </recommendedName>
</protein>
<sequence>MFGSICVRLADTITVVNLEHRVYSLGNRFVFISDLYDSLHSKRLSLNTPTPLVNPVYARHFHIFNNDVQQGIGERGAPESNESAVFIDFDIGSSNKNDKCTTRCYKIWIQLSRNHNKRQIIANLLDHIRCSDIPSLIVFKKKIESLILHPSYGYYPVDEQVDREIPYTKYGAAFTINETLYMYGGMGYFDDATLPTNAFSAISFDKYGAMQHKYVNDQGPAISNFQAVVLSNNDSVAIFGGNRGSNGSNNSSNTSSIAPPFLRAELYSFSQNTWSILLGLENITNASTAIIPPNRQQHTAVMGSDGLIYIQGGGALVNSTNMQVHVDSWSYAPESGKFFNLTSPPYGFYASTATALSDGRIIYLGGLRRSAQAAASPFLLDRCMIYFTSNDSWVEKELNSQAIDRYKKSRGYSNAALGPEGRYIYYYGGDSMESNIKLRYYHDLWILDTQTWTWLVPGTILGQQPSIRSGISSARINNNYILYCSGANTLISFNAVEVLKLPDIKKGAEGNEELDLESLKWIANVTTVQIAGSMIQPESTSLSRDAIIAISASFGVAGIVCFLLLLYKFSYNFQTFVWSCRKKIWNPRKGEPFWAEMTRFISRIVLFFLFVAFFVFIVIQVIQSPISMYTTTSPATIDGIAAPDIRFCFNGFTFQSDEDGNTYPQIKCMTNKGRQCDDNIVMLNLSYHKPYIPGTLLDTQCFLFRGNIEGDEEGPIRLSHLLPEVNTPESVVFSPILYNMSEQGRLYVSLYHAERDPNRVVYLDESTPLLTDDDLSGWKGDDRSATKGYVYKQMEYIAIDYQQKVTEKLQDTAWNYVGFASFYNRIPDIEANYHTYGIDDTPMEGEYGTIGNIQLGLTDSLTIISREQRVYSLVNGLAFIGGLYGLITAFQTAVFGYRPQSPFGILHRWSIGSMRHSIHRGLKNGFNGYKDTPIPLVNPVHDRHTSLLYNNEKKTDDNDSRILDKQRDIQNNNNQPFEHGQSVIRNKFNNGSETTTEALLATDDKGDLERNIESQQHQRHFGNENESQRLEFMEDRVQLLEHLFKSYYVDDEVFRKLDTAIKHPTNISRKREKKSSAKSGGILHQQQQQSQHRISNFFRQRRSKAGGYQTTRSSEHNSLASNIELDEDSSTMQQRQQQYSENEPRSSSSIIFTPTTLTEENQNSPRK</sequence>
<dbReference type="Proteomes" id="UP001209540">
    <property type="component" value="Unassembled WGS sequence"/>
</dbReference>
<dbReference type="PANTHER" id="PTHR23244">
    <property type="entry name" value="KELCH REPEAT DOMAIN"/>
    <property type="match status" value="1"/>
</dbReference>
<evidence type="ECO:0000313" key="3">
    <source>
        <dbReference type="EMBL" id="KAI9258064.1"/>
    </source>
</evidence>
<dbReference type="Pfam" id="PF24681">
    <property type="entry name" value="Kelch_KLHDC2_KLHL20_DRC7"/>
    <property type="match status" value="1"/>
</dbReference>
<feature type="transmembrane region" description="Helical" evidence="2">
    <location>
        <begin position="604"/>
        <end position="622"/>
    </location>
</feature>
<dbReference type="Gene3D" id="2.120.10.80">
    <property type="entry name" value="Kelch-type beta propeller"/>
    <property type="match status" value="2"/>
</dbReference>
<comment type="caution">
    <text evidence="3">The sequence shown here is derived from an EMBL/GenBank/DDBJ whole genome shotgun (WGS) entry which is preliminary data.</text>
</comment>
<keyword evidence="4" id="KW-1185">Reference proteome</keyword>
<feature type="compositionally biased region" description="Polar residues" evidence="1">
    <location>
        <begin position="1108"/>
        <end position="1121"/>
    </location>
</feature>
<name>A0AAD5JWX3_9FUNG</name>
<evidence type="ECO:0000256" key="2">
    <source>
        <dbReference type="SAM" id="Phobius"/>
    </source>
</evidence>
<organism evidence="3 4">
    <name type="scientific">Phascolomyces articulosus</name>
    <dbReference type="NCBI Taxonomy" id="60185"/>
    <lineage>
        <taxon>Eukaryota</taxon>
        <taxon>Fungi</taxon>
        <taxon>Fungi incertae sedis</taxon>
        <taxon>Mucoromycota</taxon>
        <taxon>Mucoromycotina</taxon>
        <taxon>Mucoromycetes</taxon>
        <taxon>Mucorales</taxon>
        <taxon>Lichtheimiaceae</taxon>
        <taxon>Phascolomyces</taxon>
    </lineage>
</organism>
<accession>A0AAD5JWX3</accession>
<keyword evidence="2" id="KW-0812">Transmembrane</keyword>
<keyword evidence="2" id="KW-0472">Membrane</keyword>
<dbReference type="SUPFAM" id="SSF117281">
    <property type="entry name" value="Kelch motif"/>
    <property type="match status" value="2"/>
</dbReference>
<reference evidence="3" key="1">
    <citation type="journal article" date="2022" name="IScience">
        <title>Evolution of zygomycete secretomes and the origins of terrestrial fungal ecologies.</title>
        <authorList>
            <person name="Chang Y."/>
            <person name="Wang Y."/>
            <person name="Mondo S."/>
            <person name="Ahrendt S."/>
            <person name="Andreopoulos W."/>
            <person name="Barry K."/>
            <person name="Beard J."/>
            <person name="Benny G.L."/>
            <person name="Blankenship S."/>
            <person name="Bonito G."/>
            <person name="Cuomo C."/>
            <person name="Desiro A."/>
            <person name="Gervers K.A."/>
            <person name="Hundley H."/>
            <person name="Kuo A."/>
            <person name="LaButti K."/>
            <person name="Lang B.F."/>
            <person name="Lipzen A."/>
            <person name="O'Donnell K."/>
            <person name="Pangilinan J."/>
            <person name="Reynolds N."/>
            <person name="Sandor L."/>
            <person name="Smith M.E."/>
            <person name="Tsang A."/>
            <person name="Grigoriev I.V."/>
            <person name="Stajich J.E."/>
            <person name="Spatafora J.W."/>
        </authorList>
    </citation>
    <scope>NUCLEOTIDE SEQUENCE</scope>
    <source>
        <strain evidence="3">RSA 2281</strain>
    </source>
</reference>
<evidence type="ECO:0000313" key="4">
    <source>
        <dbReference type="Proteomes" id="UP001209540"/>
    </source>
</evidence>
<dbReference type="InterPro" id="IPR015915">
    <property type="entry name" value="Kelch-typ_b-propeller"/>
</dbReference>
<proteinExistence type="predicted"/>
<dbReference type="PANTHER" id="PTHR23244:SF471">
    <property type="entry name" value="GUANINE NUCLEOTIDE-BINDING PROTEIN SUBUNIT BETA 1-RELATED"/>
    <property type="match status" value="1"/>
</dbReference>
<evidence type="ECO:0000256" key="1">
    <source>
        <dbReference type="SAM" id="MobiDB-lite"/>
    </source>
</evidence>
<feature type="transmembrane region" description="Helical" evidence="2">
    <location>
        <begin position="546"/>
        <end position="567"/>
    </location>
</feature>
<dbReference type="AlphaFoldDB" id="A0AAD5JWX3"/>
<reference evidence="3" key="2">
    <citation type="submission" date="2023-02" db="EMBL/GenBank/DDBJ databases">
        <authorList>
            <consortium name="DOE Joint Genome Institute"/>
            <person name="Mondo S.J."/>
            <person name="Chang Y."/>
            <person name="Wang Y."/>
            <person name="Ahrendt S."/>
            <person name="Andreopoulos W."/>
            <person name="Barry K."/>
            <person name="Beard J."/>
            <person name="Benny G.L."/>
            <person name="Blankenship S."/>
            <person name="Bonito G."/>
            <person name="Cuomo C."/>
            <person name="Desiro A."/>
            <person name="Gervers K.A."/>
            <person name="Hundley H."/>
            <person name="Kuo A."/>
            <person name="LaButti K."/>
            <person name="Lang B.F."/>
            <person name="Lipzen A."/>
            <person name="O'Donnell K."/>
            <person name="Pangilinan J."/>
            <person name="Reynolds N."/>
            <person name="Sandor L."/>
            <person name="Smith M.W."/>
            <person name="Tsang A."/>
            <person name="Grigoriev I.V."/>
            <person name="Stajich J.E."/>
            <person name="Spatafora J.W."/>
        </authorList>
    </citation>
    <scope>NUCLEOTIDE SEQUENCE</scope>
    <source>
        <strain evidence="3">RSA 2281</strain>
    </source>
</reference>
<keyword evidence="2" id="KW-1133">Transmembrane helix</keyword>